<keyword evidence="4" id="KW-0804">Transcription</keyword>
<keyword evidence="10" id="KW-1185">Reference proteome</keyword>
<feature type="compositionally biased region" description="Basic and acidic residues" evidence="7">
    <location>
        <begin position="126"/>
        <end position="136"/>
    </location>
</feature>
<dbReference type="GO" id="GO:0000978">
    <property type="term" value="F:RNA polymerase II cis-regulatory region sequence-specific DNA binding"/>
    <property type="evidence" value="ECO:0007669"/>
    <property type="project" value="TreeGrafter"/>
</dbReference>
<dbReference type="Pfam" id="PF00170">
    <property type="entry name" value="bZIP_1"/>
    <property type="match status" value="1"/>
</dbReference>
<dbReference type="OrthoDB" id="5970722at2759"/>
<evidence type="ECO:0000256" key="5">
    <source>
        <dbReference type="ARBA" id="ARBA00023242"/>
    </source>
</evidence>
<evidence type="ECO:0000256" key="4">
    <source>
        <dbReference type="ARBA" id="ARBA00023163"/>
    </source>
</evidence>
<keyword evidence="3" id="KW-0238">DNA-binding</keyword>
<keyword evidence="2" id="KW-0805">Transcription regulation</keyword>
<dbReference type="SUPFAM" id="SSF57959">
    <property type="entry name" value="Leucine zipper domain"/>
    <property type="match status" value="1"/>
</dbReference>
<dbReference type="PRINTS" id="PR00041">
    <property type="entry name" value="LEUZIPPRCREB"/>
</dbReference>
<dbReference type="SMART" id="SM00338">
    <property type="entry name" value="BRLZ"/>
    <property type="match status" value="1"/>
</dbReference>
<feature type="compositionally biased region" description="Basic and acidic residues" evidence="7">
    <location>
        <begin position="264"/>
        <end position="283"/>
    </location>
</feature>
<gene>
    <name evidence="9" type="ORF">GSOID_T00012506001</name>
</gene>
<evidence type="ECO:0000256" key="7">
    <source>
        <dbReference type="SAM" id="MobiDB-lite"/>
    </source>
</evidence>
<evidence type="ECO:0000256" key="3">
    <source>
        <dbReference type="ARBA" id="ARBA00023125"/>
    </source>
</evidence>
<feature type="compositionally biased region" description="Basic and acidic residues" evidence="7">
    <location>
        <begin position="146"/>
        <end position="158"/>
    </location>
</feature>
<feature type="compositionally biased region" description="Polar residues" evidence="7">
    <location>
        <begin position="449"/>
        <end position="468"/>
    </location>
</feature>
<dbReference type="GO" id="GO:0005634">
    <property type="term" value="C:nucleus"/>
    <property type="evidence" value="ECO:0007669"/>
    <property type="project" value="UniProtKB-SubCell"/>
</dbReference>
<dbReference type="InterPro" id="IPR004827">
    <property type="entry name" value="bZIP"/>
</dbReference>
<evidence type="ECO:0000256" key="1">
    <source>
        <dbReference type="ARBA" id="ARBA00004123"/>
    </source>
</evidence>
<organism evidence="9">
    <name type="scientific">Oikopleura dioica</name>
    <name type="common">Tunicate</name>
    <dbReference type="NCBI Taxonomy" id="34765"/>
    <lineage>
        <taxon>Eukaryota</taxon>
        <taxon>Metazoa</taxon>
        <taxon>Chordata</taxon>
        <taxon>Tunicata</taxon>
        <taxon>Appendicularia</taxon>
        <taxon>Copelata</taxon>
        <taxon>Oikopleuridae</taxon>
        <taxon>Oikopleura</taxon>
    </lineage>
</organism>
<feature type="compositionally biased region" description="Polar residues" evidence="7">
    <location>
        <begin position="373"/>
        <end position="431"/>
    </location>
</feature>
<keyword evidence="5" id="KW-0539">Nucleus</keyword>
<proteinExistence type="predicted"/>
<dbReference type="AlphaFoldDB" id="E4XIT0"/>
<feature type="coiled-coil region" evidence="6">
    <location>
        <begin position="39"/>
        <end position="73"/>
    </location>
</feature>
<evidence type="ECO:0000256" key="6">
    <source>
        <dbReference type="SAM" id="Coils"/>
    </source>
</evidence>
<feature type="compositionally biased region" description="Low complexity" evidence="7">
    <location>
        <begin position="339"/>
        <end position="359"/>
    </location>
</feature>
<feature type="domain" description="BZIP" evidence="8">
    <location>
        <begin position="21"/>
        <end position="72"/>
    </location>
</feature>
<evidence type="ECO:0000259" key="8">
    <source>
        <dbReference type="PROSITE" id="PS50217"/>
    </source>
</evidence>
<accession>E4XIT0</accession>
<dbReference type="PROSITE" id="PS50217">
    <property type="entry name" value="BZIP"/>
    <property type="match status" value="1"/>
</dbReference>
<dbReference type="InterPro" id="IPR046347">
    <property type="entry name" value="bZIP_sf"/>
</dbReference>
<name>E4XIT0_OIKDI</name>
<evidence type="ECO:0000313" key="9">
    <source>
        <dbReference type="EMBL" id="CBY24614.1"/>
    </source>
</evidence>
<feature type="region of interest" description="Disordered" evidence="7">
    <location>
        <begin position="227"/>
        <end position="468"/>
    </location>
</feature>
<dbReference type="InterPro" id="IPR001630">
    <property type="entry name" value="Leuzip_CREB"/>
</dbReference>
<evidence type="ECO:0000256" key="2">
    <source>
        <dbReference type="ARBA" id="ARBA00023015"/>
    </source>
</evidence>
<dbReference type="FunFam" id="1.20.5.170:FF:000003">
    <property type="entry name" value="cAMP-responsive element modulator isoform X2"/>
    <property type="match status" value="1"/>
</dbReference>
<dbReference type="PROSITE" id="PS00036">
    <property type="entry name" value="BZIP_BASIC"/>
    <property type="match status" value="1"/>
</dbReference>
<comment type="subcellular location">
    <subcellularLocation>
        <location evidence="1">Nucleus</location>
    </subcellularLocation>
</comment>
<dbReference type="GO" id="GO:0000981">
    <property type="term" value="F:DNA-binding transcription factor activity, RNA polymerase II-specific"/>
    <property type="evidence" value="ECO:0007669"/>
    <property type="project" value="TreeGrafter"/>
</dbReference>
<keyword evidence="6" id="KW-0175">Coiled coil</keyword>
<feature type="region of interest" description="Disordered" evidence="7">
    <location>
        <begin position="76"/>
        <end position="97"/>
    </location>
</feature>
<dbReference type="PANTHER" id="PTHR45879">
    <property type="entry name" value="CYCLIC AMP RESPONSE ELEMENT-BINDING PROTEIN B"/>
    <property type="match status" value="1"/>
</dbReference>
<dbReference type="InParanoid" id="E4XIT0"/>
<reference evidence="9" key="1">
    <citation type="journal article" date="2010" name="Science">
        <title>Plasticity of animal genome architecture unmasked by rapid evolution of a pelagic tunicate.</title>
        <authorList>
            <person name="Denoeud F."/>
            <person name="Henriet S."/>
            <person name="Mungpakdee S."/>
            <person name="Aury J.M."/>
            <person name="Da Silva C."/>
            <person name="Brinkmann H."/>
            <person name="Mikhaleva J."/>
            <person name="Olsen L.C."/>
            <person name="Jubin C."/>
            <person name="Canestro C."/>
            <person name="Bouquet J.M."/>
            <person name="Danks G."/>
            <person name="Poulain J."/>
            <person name="Campsteijn C."/>
            <person name="Adamski M."/>
            <person name="Cross I."/>
            <person name="Yadetie F."/>
            <person name="Muffato M."/>
            <person name="Louis A."/>
            <person name="Butcher S."/>
            <person name="Tsagkogeorga G."/>
            <person name="Konrad A."/>
            <person name="Singh S."/>
            <person name="Jensen M.F."/>
            <person name="Cong E.H."/>
            <person name="Eikeseth-Otteraa H."/>
            <person name="Noel B."/>
            <person name="Anthouard V."/>
            <person name="Porcel B.M."/>
            <person name="Kachouri-Lafond R."/>
            <person name="Nishino A."/>
            <person name="Ugolini M."/>
            <person name="Chourrout P."/>
            <person name="Nishida H."/>
            <person name="Aasland R."/>
            <person name="Huzurbazar S."/>
            <person name="Westhof E."/>
            <person name="Delsuc F."/>
            <person name="Lehrach H."/>
            <person name="Reinhardt R."/>
            <person name="Weissenbach J."/>
            <person name="Roy S.W."/>
            <person name="Artiguenave F."/>
            <person name="Postlethwait J.H."/>
            <person name="Manak J.R."/>
            <person name="Thompson E.M."/>
            <person name="Jaillon O."/>
            <person name="Du Pasquier L."/>
            <person name="Boudinot P."/>
            <person name="Liberles D.A."/>
            <person name="Volff J.N."/>
            <person name="Philippe H."/>
            <person name="Lenhard B."/>
            <person name="Roest Crollius H."/>
            <person name="Wincker P."/>
            <person name="Chourrout D."/>
        </authorList>
    </citation>
    <scope>NUCLEOTIDE SEQUENCE [LARGE SCALE GENOMIC DNA]</scope>
</reference>
<dbReference type="GO" id="GO:0005667">
    <property type="term" value="C:transcription regulator complex"/>
    <property type="evidence" value="ECO:0007669"/>
    <property type="project" value="TreeGrafter"/>
</dbReference>
<dbReference type="CDD" id="cd14690">
    <property type="entry name" value="bZIP_CREB1"/>
    <property type="match status" value="1"/>
</dbReference>
<protein>
    <recommendedName>
        <fullName evidence="8">BZIP domain-containing protein</fullName>
    </recommendedName>
</protein>
<sequence>MMICLRRFFLNGPEGMVIEATKRREVRLQKNREAARECRRKKKEYIKCLENRVQVLEAQNKGLIDELKNLKEMYCHKPAGEPGADTPGPPHQPSAFVPVTYQHHSENTNSMVVVVPIARQSNHESSSQEREQRREAFGSVQHGNRHRDTPLNDDERRLMPPPQPVDPRPGELPNGADFGRASTMTASTIDSIGREIRSPMDPIQNIPMAPRSPIVPATSIGLTEPHTEVRYAPPPQPPRSVRRQFGDQGLSDSTQHHRTPIAHSRVEEYTDRVTEFRLPERRPNPLPRSSFSASTGEHMEVDRPPIRRPAQVLQPTRPRADHRQVEPALPGFNPTPSIHHTTTPATSLPTPAASASLHANGTQPLTRPIHSNPAYSHNPQASNLQYSPNQTGSRAPTLSSNLPSTPQQNQAALAQPSHIQSSRETNDQLATPTVLPANTRPRRQEPLYQESNLSQVQPPVSTQTLIFR</sequence>
<dbReference type="Proteomes" id="UP000001307">
    <property type="component" value="Unassembled WGS sequence"/>
</dbReference>
<feature type="region of interest" description="Disordered" evidence="7">
    <location>
        <begin position="120"/>
        <end position="181"/>
    </location>
</feature>
<dbReference type="PANTHER" id="PTHR45879:SF3">
    <property type="entry name" value="CYCLIC AMP RESPONSE ELEMENT-BINDING PROTEIN B"/>
    <property type="match status" value="1"/>
</dbReference>
<dbReference type="Gene3D" id="1.20.5.170">
    <property type="match status" value="1"/>
</dbReference>
<dbReference type="EMBL" id="FN653056">
    <property type="protein sequence ID" value="CBY24614.1"/>
    <property type="molecule type" value="Genomic_DNA"/>
</dbReference>
<evidence type="ECO:0000313" key="10">
    <source>
        <dbReference type="Proteomes" id="UP000001307"/>
    </source>
</evidence>